<name>A0A0E9SGR7_ANGAN</name>
<reference evidence="1" key="1">
    <citation type="submission" date="2014-11" db="EMBL/GenBank/DDBJ databases">
        <authorList>
            <person name="Amaro Gonzalez C."/>
        </authorList>
    </citation>
    <scope>NUCLEOTIDE SEQUENCE</scope>
</reference>
<dbReference type="AlphaFoldDB" id="A0A0E9SGR7"/>
<proteinExistence type="predicted"/>
<protein>
    <submittedName>
        <fullName evidence="1">Uncharacterized protein</fullName>
    </submittedName>
</protein>
<reference evidence="1" key="2">
    <citation type="journal article" date="2015" name="Fish Shellfish Immunol.">
        <title>Early steps in the European eel (Anguilla anguilla)-Vibrio vulnificus interaction in the gills: Role of the RtxA13 toxin.</title>
        <authorList>
            <person name="Callol A."/>
            <person name="Pajuelo D."/>
            <person name="Ebbesson L."/>
            <person name="Teles M."/>
            <person name="MacKenzie S."/>
            <person name="Amaro C."/>
        </authorList>
    </citation>
    <scope>NUCLEOTIDE SEQUENCE</scope>
</reference>
<organism evidence="1">
    <name type="scientific">Anguilla anguilla</name>
    <name type="common">European freshwater eel</name>
    <name type="synonym">Muraena anguilla</name>
    <dbReference type="NCBI Taxonomy" id="7936"/>
    <lineage>
        <taxon>Eukaryota</taxon>
        <taxon>Metazoa</taxon>
        <taxon>Chordata</taxon>
        <taxon>Craniata</taxon>
        <taxon>Vertebrata</taxon>
        <taxon>Euteleostomi</taxon>
        <taxon>Actinopterygii</taxon>
        <taxon>Neopterygii</taxon>
        <taxon>Teleostei</taxon>
        <taxon>Anguilliformes</taxon>
        <taxon>Anguillidae</taxon>
        <taxon>Anguilla</taxon>
    </lineage>
</organism>
<evidence type="ECO:0000313" key="1">
    <source>
        <dbReference type="EMBL" id="JAH40481.1"/>
    </source>
</evidence>
<accession>A0A0E9SGR7</accession>
<dbReference type="EMBL" id="GBXM01068096">
    <property type="protein sequence ID" value="JAH40481.1"/>
    <property type="molecule type" value="Transcribed_RNA"/>
</dbReference>
<sequence>MSICNGYFHRIHFWYVHYLRLYGSFVHVNVFVSHDASTRIQAKAVRLVRR</sequence>